<evidence type="ECO:0000256" key="1">
    <source>
        <dbReference type="ARBA" id="ARBA00009005"/>
    </source>
</evidence>
<dbReference type="GO" id="GO:0005737">
    <property type="term" value="C:cytoplasm"/>
    <property type="evidence" value="ECO:0007669"/>
    <property type="project" value="TreeGrafter"/>
</dbReference>
<evidence type="ECO:0000313" key="4">
    <source>
        <dbReference type="Proteomes" id="UP001255856"/>
    </source>
</evidence>
<proteinExistence type="inferred from homology"/>
<dbReference type="GO" id="GO:0004197">
    <property type="term" value="F:cysteine-type endopeptidase activity"/>
    <property type="evidence" value="ECO:0007669"/>
    <property type="project" value="InterPro"/>
</dbReference>
<dbReference type="Proteomes" id="UP001255856">
    <property type="component" value="Unassembled WGS sequence"/>
</dbReference>
<dbReference type="PANTHER" id="PTHR48104">
    <property type="entry name" value="METACASPASE-4"/>
    <property type="match status" value="1"/>
</dbReference>
<dbReference type="EMBL" id="JASFZW010000001">
    <property type="protein sequence ID" value="KAK2080180.1"/>
    <property type="molecule type" value="Genomic_DNA"/>
</dbReference>
<reference evidence="3" key="1">
    <citation type="submission" date="2021-01" db="EMBL/GenBank/DDBJ databases">
        <authorList>
            <person name="Eckstrom K.M.E."/>
        </authorList>
    </citation>
    <scope>NUCLEOTIDE SEQUENCE</scope>
    <source>
        <strain evidence="3">UVCC 0001</strain>
    </source>
</reference>
<protein>
    <recommendedName>
        <fullName evidence="2">Peptidase C14 caspase domain-containing protein</fullName>
    </recommendedName>
</protein>
<dbReference type="AlphaFoldDB" id="A0AAD9INK4"/>
<dbReference type="InterPro" id="IPR011600">
    <property type="entry name" value="Pept_C14_caspase"/>
</dbReference>
<dbReference type="InterPro" id="IPR050452">
    <property type="entry name" value="Metacaspase"/>
</dbReference>
<name>A0AAD9INK4_PROWI</name>
<accession>A0AAD9INK4</accession>
<dbReference type="PANTHER" id="PTHR48104:SF30">
    <property type="entry name" value="METACASPASE-1"/>
    <property type="match status" value="1"/>
</dbReference>
<dbReference type="GO" id="GO:0006508">
    <property type="term" value="P:proteolysis"/>
    <property type="evidence" value="ECO:0007669"/>
    <property type="project" value="InterPro"/>
</dbReference>
<keyword evidence="4" id="KW-1185">Reference proteome</keyword>
<evidence type="ECO:0000259" key="2">
    <source>
        <dbReference type="Pfam" id="PF00656"/>
    </source>
</evidence>
<sequence>MKFGFRPENILFMTDDQSDPLRLPTRHNMFMGFTWLMTGVKPGDSLVFHYSGHGSQQRDYSGDELDGMNETLCPLDYKRAGEIVDDELNRQLVNPVPKGAKLHAIVDACHSGSVMDLPYSTRVVNGRLEWRSEYARPTRAYKGTAGGFAVQIGAALDSQTAADTTKLSGYTSTGAATYAFIQAIEQRGTTMTYGDLILCMDSTLHHALGSGGGGGGLSPAMMGGGALGGLLGGMLMGNTSNYQRQQPQLSCAWTFDLGYKFSL</sequence>
<gene>
    <name evidence="3" type="ORF">QBZ16_000033</name>
</gene>
<dbReference type="Gene3D" id="3.40.50.12660">
    <property type="match status" value="1"/>
</dbReference>
<organism evidence="3 4">
    <name type="scientific">Prototheca wickerhamii</name>
    <dbReference type="NCBI Taxonomy" id="3111"/>
    <lineage>
        <taxon>Eukaryota</taxon>
        <taxon>Viridiplantae</taxon>
        <taxon>Chlorophyta</taxon>
        <taxon>core chlorophytes</taxon>
        <taxon>Trebouxiophyceae</taxon>
        <taxon>Chlorellales</taxon>
        <taxon>Chlorellaceae</taxon>
        <taxon>Prototheca</taxon>
    </lineage>
</organism>
<dbReference type="Pfam" id="PF00656">
    <property type="entry name" value="Peptidase_C14"/>
    <property type="match status" value="1"/>
</dbReference>
<comment type="caution">
    <text evidence="3">The sequence shown here is derived from an EMBL/GenBank/DDBJ whole genome shotgun (WGS) entry which is preliminary data.</text>
</comment>
<evidence type="ECO:0000313" key="3">
    <source>
        <dbReference type="EMBL" id="KAK2080180.1"/>
    </source>
</evidence>
<feature type="domain" description="Peptidase C14 caspase" evidence="2">
    <location>
        <begin position="21"/>
        <end position="249"/>
    </location>
</feature>
<comment type="similarity">
    <text evidence="1">Belongs to the peptidase C14B family.</text>
</comment>